<organism evidence="1 2">
    <name type="scientific">Methylobacterium adhaesivum</name>
    <dbReference type="NCBI Taxonomy" id="333297"/>
    <lineage>
        <taxon>Bacteria</taxon>
        <taxon>Pseudomonadati</taxon>
        <taxon>Pseudomonadota</taxon>
        <taxon>Alphaproteobacteria</taxon>
        <taxon>Hyphomicrobiales</taxon>
        <taxon>Methylobacteriaceae</taxon>
        <taxon>Methylobacterium</taxon>
    </lineage>
</organism>
<reference evidence="2" key="1">
    <citation type="journal article" date="2019" name="Int. J. Syst. Evol. Microbiol.">
        <title>The Global Catalogue of Microorganisms (GCM) 10K type strain sequencing project: providing services to taxonomists for standard genome sequencing and annotation.</title>
        <authorList>
            <consortium name="The Broad Institute Genomics Platform"/>
            <consortium name="The Broad Institute Genome Sequencing Center for Infectious Disease"/>
            <person name="Wu L."/>
            <person name="Ma J."/>
        </authorList>
    </citation>
    <scope>NUCLEOTIDE SEQUENCE [LARGE SCALE GENOMIC DNA]</scope>
    <source>
        <strain evidence="2">CECT 7069</strain>
    </source>
</reference>
<dbReference type="EMBL" id="JAUFPX010000020">
    <property type="protein sequence ID" value="MDN3593063.1"/>
    <property type="molecule type" value="Genomic_DNA"/>
</dbReference>
<proteinExistence type="predicted"/>
<name>A0ABT8BPB4_9HYPH</name>
<keyword evidence="2" id="KW-1185">Reference proteome</keyword>
<sequence>MLNDRSFCVMLVTPDGRRALRASTEREVALMAESVLRRFERRTMAVGFSVAGPDKAAGARIAFYLNDVALELETA</sequence>
<comment type="caution">
    <text evidence="1">The sequence shown here is derived from an EMBL/GenBank/DDBJ whole genome shotgun (WGS) entry which is preliminary data.</text>
</comment>
<accession>A0ABT8BPB4</accession>
<dbReference type="Proteomes" id="UP001224644">
    <property type="component" value="Unassembled WGS sequence"/>
</dbReference>
<dbReference type="RefSeq" id="WP_238225335.1">
    <property type="nucleotide sequence ID" value="NZ_BPQD01000011.1"/>
</dbReference>
<gene>
    <name evidence="1" type="ORF">QWZ12_20905</name>
</gene>
<protein>
    <submittedName>
        <fullName evidence="1">Uncharacterized protein</fullName>
    </submittedName>
</protein>
<evidence type="ECO:0000313" key="2">
    <source>
        <dbReference type="Proteomes" id="UP001224644"/>
    </source>
</evidence>
<evidence type="ECO:0000313" key="1">
    <source>
        <dbReference type="EMBL" id="MDN3593063.1"/>
    </source>
</evidence>